<reference evidence="1 2" key="1">
    <citation type="journal article" date="2023" name="G3 (Bethesda)">
        <title>A chromosome-length genome assembly and annotation of blackberry (Rubus argutus, cv. 'Hillquist').</title>
        <authorList>
            <person name="Bruna T."/>
            <person name="Aryal R."/>
            <person name="Dudchenko O."/>
            <person name="Sargent D.J."/>
            <person name="Mead D."/>
            <person name="Buti M."/>
            <person name="Cavallini A."/>
            <person name="Hytonen T."/>
            <person name="Andres J."/>
            <person name="Pham M."/>
            <person name="Weisz D."/>
            <person name="Mascagni F."/>
            <person name="Usai G."/>
            <person name="Natali L."/>
            <person name="Bassil N."/>
            <person name="Fernandez G.E."/>
            <person name="Lomsadze A."/>
            <person name="Armour M."/>
            <person name="Olukolu B."/>
            <person name="Poorten T."/>
            <person name="Britton C."/>
            <person name="Davik J."/>
            <person name="Ashrafi H."/>
            <person name="Aiden E.L."/>
            <person name="Borodovsky M."/>
            <person name="Worthington M."/>
        </authorList>
    </citation>
    <scope>NUCLEOTIDE SEQUENCE [LARGE SCALE GENOMIC DNA]</scope>
    <source>
        <strain evidence="1">PI 553951</strain>
    </source>
</reference>
<organism evidence="1 2">
    <name type="scientific">Rubus argutus</name>
    <name type="common">Southern blackberry</name>
    <dbReference type="NCBI Taxonomy" id="59490"/>
    <lineage>
        <taxon>Eukaryota</taxon>
        <taxon>Viridiplantae</taxon>
        <taxon>Streptophyta</taxon>
        <taxon>Embryophyta</taxon>
        <taxon>Tracheophyta</taxon>
        <taxon>Spermatophyta</taxon>
        <taxon>Magnoliopsida</taxon>
        <taxon>eudicotyledons</taxon>
        <taxon>Gunneridae</taxon>
        <taxon>Pentapetalae</taxon>
        <taxon>rosids</taxon>
        <taxon>fabids</taxon>
        <taxon>Rosales</taxon>
        <taxon>Rosaceae</taxon>
        <taxon>Rosoideae</taxon>
        <taxon>Rosoideae incertae sedis</taxon>
        <taxon>Rubus</taxon>
    </lineage>
</organism>
<accession>A0AAW1YMV4</accession>
<keyword evidence="2" id="KW-1185">Reference proteome</keyword>
<gene>
    <name evidence="1" type="ORF">M0R45_005438</name>
</gene>
<protein>
    <submittedName>
        <fullName evidence="1">Uncharacterized protein</fullName>
    </submittedName>
</protein>
<dbReference type="EMBL" id="JBEDUW010000001">
    <property type="protein sequence ID" value="KAK9949929.1"/>
    <property type="molecule type" value="Genomic_DNA"/>
</dbReference>
<dbReference type="Proteomes" id="UP001457282">
    <property type="component" value="Unassembled WGS sequence"/>
</dbReference>
<comment type="caution">
    <text evidence="1">The sequence shown here is derived from an EMBL/GenBank/DDBJ whole genome shotgun (WGS) entry which is preliminary data.</text>
</comment>
<sequence>MGDAGSCCWARGKNGGASSTAQAVVKLGLGGDFAVTARRGCGDGLVLCRGRDGLAMDGSEGAGKPQFGKGVLDLSTGWPGLL</sequence>
<name>A0AAW1YMV4_RUBAR</name>
<proteinExistence type="predicted"/>
<evidence type="ECO:0000313" key="1">
    <source>
        <dbReference type="EMBL" id="KAK9949929.1"/>
    </source>
</evidence>
<evidence type="ECO:0000313" key="2">
    <source>
        <dbReference type="Proteomes" id="UP001457282"/>
    </source>
</evidence>
<dbReference type="AlphaFoldDB" id="A0AAW1YMV4"/>